<evidence type="ECO:0000259" key="6">
    <source>
        <dbReference type="PROSITE" id="PS51387"/>
    </source>
</evidence>
<dbReference type="PANTHER" id="PTHR42973">
    <property type="entry name" value="BINDING OXIDOREDUCTASE, PUTATIVE (AFU_ORTHOLOGUE AFUA_1G17690)-RELATED"/>
    <property type="match status" value="1"/>
</dbReference>
<keyword evidence="8" id="KW-1185">Reference proteome</keyword>
<dbReference type="Gene3D" id="3.30.465.10">
    <property type="match status" value="1"/>
</dbReference>
<evidence type="ECO:0000256" key="1">
    <source>
        <dbReference type="ARBA" id="ARBA00001974"/>
    </source>
</evidence>
<dbReference type="Proteomes" id="UP001596512">
    <property type="component" value="Unassembled WGS sequence"/>
</dbReference>
<proteinExistence type="inferred from homology"/>
<name>A0ABW2TPR6_9PSEU</name>
<comment type="similarity">
    <text evidence="2">Belongs to the oxygen-dependent FAD-linked oxidoreductase family.</text>
</comment>
<dbReference type="InterPro" id="IPR006094">
    <property type="entry name" value="Oxid_FAD_bind_N"/>
</dbReference>
<dbReference type="EMBL" id="JBHTEY010000004">
    <property type="protein sequence ID" value="MFC7615248.1"/>
    <property type="molecule type" value="Genomic_DNA"/>
</dbReference>
<gene>
    <name evidence="7" type="ORF">ACFQV2_18785</name>
</gene>
<evidence type="ECO:0000313" key="7">
    <source>
        <dbReference type="EMBL" id="MFC7615248.1"/>
    </source>
</evidence>
<sequence length="159" mass="17308">MPAGAVWREVVTKAARHGLAAVHPIAPGLGVVGYLTRGGLGLHGRARGLASNGVRAFDLVTADGKNRRVDVERDPDLFDALRGGGGGYGVVTAVELALFPLGSTVTGAAFWALEHADRLVTLWRDWAVDAPRRRRRRCGCCRGRRCRGRRARWCAWRAR</sequence>
<dbReference type="PANTHER" id="PTHR42973:SF39">
    <property type="entry name" value="FAD-BINDING PCMH-TYPE DOMAIN-CONTAINING PROTEIN"/>
    <property type="match status" value="1"/>
</dbReference>
<evidence type="ECO:0000256" key="4">
    <source>
        <dbReference type="ARBA" id="ARBA00022827"/>
    </source>
</evidence>
<accession>A0ABW2TPR6</accession>
<dbReference type="InterPro" id="IPR050416">
    <property type="entry name" value="FAD-linked_Oxidoreductase"/>
</dbReference>
<dbReference type="Pfam" id="PF01565">
    <property type="entry name" value="FAD_binding_4"/>
    <property type="match status" value="1"/>
</dbReference>
<keyword evidence="4" id="KW-0274">FAD</keyword>
<dbReference type="InterPro" id="IPR036318">
    <property type="entry name" value="FAD-bd_PCMH-like_sf"/>
</dbReference>
<keyword evidence="5" id="KW-0560">Oxidoreductase</keyword>
<evidence type="ECO:0000313" key="8">
    <source>
        <dbReference type="Proteomes" id="UP001596512"/>
    </source>
</evidence>
<dbReference type="InterPro" id="IPR016169">
    <property type="entry name" value="FAD-bd_PCMH_sub2"/>
</dbReference>
<dbReference type="PROSITE" id="PS51387">
    <property type="entry name" value="FAD_PCMH"/>
    <property type="match status" value="1"/>
</dbReference>
<reference evidence="8" key="1">
    <citation type="journal article" date="2019" name="Int. J. Syst. Evol. Microbiol.">
        <title>The Global Catalogue of Microorganisms (GCM) 10K type strain sequencing project: providing services to taxonomists for standard genome sequencing and annotation.</title>
        <authorList>
            <consortium name="The Broad Institute Genomics Platform"/>
            <consortium name="The Broad Institute Genome Sequencing Center for Infectious Disease"/>
            <person name="Wu L."/>
            <person name="Ma J."/>
        </authorList>
    </citation>
    <scope>NUCLEOTIDE SEQUENCE [LARGE SCALE GENOMIC DNA]</scope>
    <source>
        <strain evidence="8">JCM 17695</strain>
    </source>
</reference>
<protein>
    <recommendedName>
        <fullName evidence="6">FAD-binding PCMH-type domain-containing protein</fullName>
    </recommendedName>
</protein>
<evidence type="ECO:0000256" key="3">
    <source>
        <dbReference type="ARBA" id="ARBA00022630"/>
    </source>
</evidence>
<organism evidence="7 8">
    <name type="scientific">Actinokineospora soli</name>
    <dbReference type="NCBI Taxonomy" id="1048753"/>
    <lineage>
        <taxon>Bacteria</taxon>
        <taxon>Bacillati</taxon>
        <taxon>Actinomycetota</taxon>
        <taxon>Actinomycetes</taxon>
        <taxon>Pseudonocardiales</taxon>
        <taxon>Pseudonocardiaceae</taxon>
        <taxon>Actinokineospora</taxon>
    </lineage>
</organism>
<dbReference type="Gene3D" id="3.40.462.20">
    <property type="match status" value="1"/>
</dbReference>
<comment type="caution">
    <text evidence="7">The sequence shown here is derived from an EMBL/GenBank/DDBJ whole genome shotgun (WGS) entry which is preliminary data.</text>
</comment>
<keyword evidence="3" id="KW-0285">Flavoprotein</keyword>
<dbReference type="SUPFAM" id="SSF56176">
    <property type="entry name" value="FAD-binding/transporter-associated domain-like"/>
    <property type="match status" value="1"/>
</dbReference>
<comment type="cofactor">
    <cofactor evidence="1">
        <name>FAD</name>
        <dbReference type="ChEBI" id="CHEBI:57692"/>
    </cofactor>
</comment>
<evidence type="ECO:0000256" key="2">
    <source>
        <dbReference type="ARBA" id="ARBA00005466"/>
    </source>
</evidence>
<feature type="domain" description="FAD-binding PCMH-type" evidence="6">
    <location>
        <begin position="1"/>
        <end position="101"/>
    </location>
</feature>
<evidence type="ECO:0000256" key="5">
    <source>
        <dbReference type="ARBA" id="ARBA00023002"/>
    </source>
</evidence>
<dbReference type="InterPro" id="IPR016166">
    <property type="entry name" value="FAD-bd_PCMH"/>
</dbReference>